<accession>A0ABQ6CTP1</accession>
<dbReference type="PROSITE" id="PS51707">
    <property type="entry name" value="CYTH"/>
    <property type="match status" value="1"/>
</dbReference>
<evidence type="ECO:0000313" key="2">
    <source>
        <dbReference type="EMBL" id="GLS23733.1"/>
    </source>
</evidence>
<dbReference type="RefSeq" id="WP_284316664.1">
    <property type="nucleotide sequence ID" value="NZ_BSPC01000080.1"/>
</dbReference>
<dbReference type="SUPFAM" id="SSF55154">
    <property type="entry name" value="CYTH-like phosphatases"/>
    <property type="match status" value="1"/>
</dbReference>
<dbReference type="PANTHER" id="PTHR40114">
    <property type="entry name" value="SLR0698 PROTEIN"/>
    <property type="match status" value="1"/>
</dbReference>
<keyword evidence="3" id="KW-1185">Reference proteome</keyword>
<dbReference type="SMART" id="SM01118">
    <property type="entry name" value="CYTH"/>
    <property type="match status" value="1"/>
</dbReference>
<sequence>MALEIERKFLVRDESWREHVQASAPIRQGYFCRTPLLRARIRVFGDKGFITLKSEPGVMTRYEFEYEIPKADALEIIKCFSIEPLIAKTRYDVIYNDTLWAVDVFTGANTGLVIAEVELVYEAQKVAIPPWAGLEVTGDRRYGNSNLARFPYTSWSDETFMAEALW</sequence>
<evidence type="ECO:0000313" key="3">
    <source>
        <dbReference type="Proteomes" id="UP001156882"/>
    </source>
</evidence>
<dbReference type="Pfam" id="PF01928">
    <property type="entry name" value="CYTH"/>
    <property type="match status" value="1"/>
</dbReference>
<dbReference type="Proteomes" id="UP001156882">
    <property type="component" value="Unassembled WGS sequence"/>
</dbReference>
<dbReference type="CDD" id="cd07891">
    <property type="entry name" value="CYTH-like_CthTTM-like_1"/>
    <property type="match status" value="1"/>
</dbReference>
<reference evidence="3" key="1">
    <citation type="journal article" date="2019" name="Int. J. Syst. Evol. Microbiol.">
        <title>The Global Catalogue of Microorganisms (GCM) 10K type strain sequencing project: providing services to taxonomists for standard genome sequencing and annotation.</title>
        <authorList>
            <consortium name="The Broad Institute Genomics Platform"/>
            <consortium name="The Broad Institute Genome Sequencing Center for Infectious Disease"/>
            <person name="Wu L."/>
            <person name="Ma J."/>
        </authorList>
    </citation>
    <scope>NUCLEOTIDE SEQUENCE [LARGE SCALE GENOMIC DNA]</scope>
    <source>
        <strain evidence="3">NBRC 101365</strain>
    </source>
</reference>
<comment type="caution">
    <text evidence="2">The sequence shown here is derived from an EMBL/GenBank/DDBJ whole genome shotgun (WGS) entry which is preliminary data.</text>
</comment>
<dbReference type="InterPro" id="IPR033469">
    <property type="entry name" value="CYTH-like_dom_sf"/>
</dbReference>
<dbReference type="InterPro" id="IPR012042">
    <property type="entry name" value="NeuTTM/CthTTM-like"/>
</dbReference>
<protein>
    <submittedName>
        <fullName evidence="2">CYTH domain-containing protein</fullName>
    </submittedName>
</protein>
<name>A0ABQ6CTP1_9HYPH</name>
<dbReference type="PANTHER" id="PTHR40114:SF1">
    <property type="entry name" value="SLR0698 PROTEIN"/>
    <property type="match status" value="1"/>
</dbReference>
<evidence type="ECO:0000259" key="1">
    <source>
        <dbReference type="PROSITE" id="PS51707"/>
    </source>
</evidence>
<gene>
    <name evidence="2" type="ORF">GCM10007874_67540</name>
</gene>
<proteinExistence type="predicted"/>
<feature type="domain" description="CYTH" evidence="1">
    <location>
        <begin position="2"/>
        <end position="149"/>
    </location>
</feature>
<dbReference type="Gene3D" id="2.40.320.10">
    <property type="entry name" value="Hypothetical Protein Pfu-838710-001"/>
    <property type="match status" value="1"/>
</dbReference>
<dbReference type="EMBL" id="BSPC01000080">
    <property type="protein sequence ID" value="GLS23733.1"/>
    <property type="molecule type" value="Genomic_DNA"/>
</dbReference>
<dbReference type="PIRSF" id="PIRSF016487">
    <property type="entry name" value="CYTH_UCP016487"/>
    <property type="match status" value="1"/>
</dbReference>
<organism evidence="2 3">
    <name type="scientific">Labrys miyagiensis</name>
    <dbReference type="NCBI Taxonomy" id="346912"/>
    <lineage>
        <taxon>Bacteria</taxon>
        <taxon>Pseudomonadati</taxon>
        <taxon>Pseudomonadota</taxon>
        <taxon>Alphaproteobacteria</taxon>
        <taxon>Hyphomicrobiales</taxon>
        <taxon>Xanthobacteraceae</taxon>
        <taxon>Labrys</taxon>
    </lineage>
</organism>
<dbReference type="InterPro" id="IPR023577">
    <property type="entry name" value="CYTH_domain"/>
</dbReference>